<dbReference type="InterPro" id="IPR036663">
    <property type="entry name" value="Fumarylacetoacetase_C_sf"/>
</dbReference>
<accession>A0A643G362</accession>
<evidence type="ECO:0000256" key="1">
    <source>
        <dbReference type="ARBA" id="ARBA00001946"/>
    </source>
</evidence>
<dbReference type="Pfam" id="PF01557">
    <property type="entry name" value="FAA_hydrolase"/>
    <property type="match status" value="1"/>
</dbReference>
<dbReference type="GO" id="GO:0016853">
    <property type="term" value="F:isomerase activity"/>
    <property type="evidence" value="ECO:0007669"/>
    <property type="project" value="UniProtKB-ARBA"/>
</dbReference>
<dbReference type="GO" id="GO:0018773">
    <property type="term" value="F:acetylpyruvate hydrolase activity"/>
    <property type="evidence" value="ECO:0007669"/>
    <property type="project" value="TreeGrafter"/>
</dbReference>
<evidence type="ECO:0000256" key="2">
    <source>
        <dbReference type="ARBA" id="ARBA00010211"/>
    </source>
</evidence>
<comment type="cofactor">
    <cofactor evidence="1">
        <name>Mg(2+)</name>
        <dbReference type="ChEBI" id="CHEBI:18420"/>
    </cofactor>
</comment>
<feature type="domain" description="Rv2993c-like N-terminal" evidence="6">
    <location>
        <begin position="1"/>
        <end position="50"/>
    </location>
</feature>
<dbReference type="InterPro" id="IPR011234">
    <property type="entry name" value="Fumarylacetoacetase-like_C"/>
</dbReference>
<reference evidence="7 8" key="1">
    <citation type="submission" date="2020-10" db="EMBL/GenBank/DDBJ databases">
        <title>Complete genome sequence of Cupriavidus basilensis CCUG 49340T.</title>
        <authorList>
            <person name="Salva-Serra F."/>
            <person name="Donoso R.A."/>
            <person name="Cho K.H."/>
            <person name="Yoo J.A."/>
            <person name="Lee K."/>
            <person name="Yoon S.-H."/>
            <person name="Perez-Pantoja D."/>
            <person name="Moore E.R.B."/>
        </authorList>
    </citation>
    <scope>NUCLEOTIDE SEQUENCE [LARGE SCALE GENOMIC DNA]</scope>
    <source>
        <strain evidence="8">CCUG 49340</strain>
    </source>
</reference>
<evidence type="ECO:0000313" key="7">
    <source>
        <dbReference type="EMBL" id="QOT78316.1"/>
    </source>
</evidence>
<keyword evidence="4 7" id="KW-0378">Hydrolase</keyword>
<keyword evidence="3" id="KW-0479">Metal-binding</keyword>
<dbReference type="GO" id="GO:0019752">
    <property type="term" value="P:carboxylic acid metabolic process"/>
    <property type="evidence" value="ECO:0007669"/>
    <property type="project" value="UniProtKB-ARBA"/>
</dbReference>
<organism evidence="7 8">
    <name type="scientific">Cupriavidus basilensis</name>
    <dbReference type="NCBI Taxonomy" id="68895"/>
    <lineage>
        <taxon>Bacteria</taxon>
        <taxon>Pseudomonadati</taxon>
        <taxon>Pseudomonadota</taxon>
        <taxon>Betaproteobacteria</taxon>
        <taxon>Burkholderiales</taxon>
        <taxon>Burkholderiaceae</taxon>
        <taxon>Cupriavidus</taxon>
    </lineage>
</organism>
<dbReference type="FunFam" id="3.90.850.10:FF:000002">
    <property type="entry name" value="2-hydroxyhepta-2,4-diene-1,7-dioate isomerase"/>
    <property type="match status" value="1"/>
</dbReference>
<dbReference type="InterPro" id="IPR018833">
    <property type="entry name" value="Rv2993c-like_N"/>
</dbReference>
<dbReference type="Gene3D" id="2.30.30.370">
    <property type="entry name" value="FAH"/>
    <property type="match status" value="1"/>
</dbReference>
<dbReference type="AlphaFoldDB" id="A0A643G362"/>
<sequence>MKIARYQFQDAIHYGVLEGDHLLRLPGSPFDGLTSTGQTDALADARLLCPLPAPRLFAIGMNYIGHIAEAGAKTPEIPQIFMMPTTAAIGPDEPIVRPLEAQMVHHEAELAIVIGGKGRRIREEDALDHVLGYTCANDVSERVIQGREMPYGCLMIGKAFDSFCPLGPVIATGLDPANLGVRAHVNGVLRQQGNTSDLLFSVPFIIAYLSQAVTLLPGDVILTGTPSGVGPLLAGDVCDISIDGIGTLRNPVVDEAARHLRAMPAPRAS</sequence>
<proteinExistence type="inferred from homology"/>
<dbReference type="Proteomes" id="UP000397656">
    <property type="component" value="Chromosome 1"/>
</dbReference>
<dbReference type="PANTHER" id="PTHR11820">
    <property type="entry name" value="ACYLPYRUVASE"/>
    <property type="match status" value="1"/>
</dbReference>
<name>A0A643G362_9BURK</name>
<dbReference type="GO" id="GO:0046872">
    <property type="term" value="F:metal ion binding"/>
    <property type="evidence" value="ECO:0007669"/>
    <property type="project" value="UniProtKB-KW"/>
</dbReference>
<feature type="domain" description="Fumarylacetoacetase-like C-terminal" evidence="5">
    <location>
        <begin position="56"/>
        <end position="253"/>
    </location>
</feature>
<dbReference type="GeneID" id="98401246"/>
<dbReference type="PANTHER" id="PTHR11820:SF7">
    <property type="entry name" value="ACYLPYRUVASE FAHD1, MITOCHONDRIAL"/>
    <property type="match status" value="1"/>
</dbReference>
<evidence type="ECO:0000256" key="4">
    <source>
        <dbReference type="ARBA" id="ARBA00022801"/>
    </source>
</evidence>
<comment type="similarity">
    <text evidence="2">Belongs to the FAH family.</text>
</comment>
<dbReference type="Pfam" id="PF10370">
    <property type="entry name" value="Rv2993c-like_N"/>
    <property type="match status" value="1"/>
</dbReference>
<protein>
    <submittedName>
        <fullName evidence="7">Fumarylacetoacetate hydrolase family protein</fullName>
    </submittedName>
</protein>
<evidence type="ECO:0000259" key="6">
    <source>
        <dbReference type="Pfam" id="PF10370"/>
    </source>
</evidence>
<gene>
    <name evidence="7" type="ORF">F7R26_010055</name>
</gene>
<dbReference type="RefSeq" id="WP_150983448.1">
    <property type="nucleotide sequence ID" value="NZ_CP062803.1"/>
</dbReference>
<evidence type="ECO:0000256" key="3">
    <source>
        <dbReference type="ARBA" id="ARBA00022723"/>
    </source>
</evidence>
<evidence type="ECO:0000259" key="5">
    <source>
        <dbReference type="Pfam" id="PF01557"/>
    </source>
</evidence>
<dbReference type="Gene3D" id="3.90.850.10">
    <property type="entry name" value="Fumarylacetoacetase-like, C-terminal domain"/>
    <property type="match status" value="1"/>
</dbReference>
<evidence type="ECO:0000313" key="8">
    <source>
        <dbReference type="Proteomes" id="UP000397656"/>
    </source>
</evidence>
<dbReference type="EMBL" id="CP062803">
    <property type="protein sequence ID" value="QOT78316.1"/>
    <property type="molecule type" value="Genomic_DNA"/>
</dbReference>
<dbReference type="SUPFAM" id="SSF56529">
    <property type="entry name" value="FAH"/>
    <property type="match status" value="1"/>
</dbReference>